<feature type="binding site" evidence="9">
    <location>
        <position position="74"/>
    </location>
    <ligand>
        <name>S-adenosyl-L-methionine</name>
        <dbReference type="ChEBI" id="CHEBI:59789"/>
    </ligand>
</feature>
<feature type="binding site" evidence="9">
    <location>
        <position position="18"/>
    </location>
    <ligand>
        <name>S-adenosyl-L-methionine</name>
        <dbReference type="ChEBI" id="CHEBI:59789"/>
    </ligand>
</feature>
<dbReference type="PANTHER" id="PTHR10259:SF11">
    <property type="entry name" value="THIOPURINE S-METHYLTRANSFERASE"/>
    <property type="match status" value="1"/>
</dbReference>
<sequence length="226" mass="25768">MIEFSGLFMQPEFWHKRWASNQIGFHLLEVNPYLQRFWPALGLEEGSRVLVPLCGKSLDVLWLAHQGHEVLGVELSEKAIEDFFSEHHFDPVVSEQGPFKVYRAGSIELWCGDFFELTAGDVADCAALYDRAALIALPPSMREQYATHLKRILPKDCHGLLITLDYDQAQMDGPPFAVLDDEVQRLFGQAWSLKILEDQDVLSESGKFLEAGVTRLEERVYRVSTR</sequence>
<evidence type="ECO:0000256" key="1">
    <source>
        <dbReference type="ARBA" id="ARBA00000903"/>
    </source>
</evidence>
<evidence type="ECO:0000256" key="5">
    <source>
        <dbReference type="ARBA" id="ARBA00022490"/>
    </source>
</evidence>
<keyword evidence="11" id="KW-1185">Reference proteome</keyword>
<name>A0A1H0Z7Z0_9PSED</name>
<dbReference type="PANTHER" id="PTHR10259">
    <property type="entry name" value="THIOPURINE S-METHYLTRANSFERASE"/>
    <property type="match status" value="1"/>
</dbReference>
<dbReference type="EMBL" id="FNKJ01000002">
    <property type="protein sequence ID" value="SDQ23281.1"/>
    <property type="molecule type" value="Genomic_DNA"/>
</dbReference>
<dbReference type="GO" id="GO:0010038">
    <property type="term" value="P:response to metal ion"/>
    <property type="evidence" value="ECO:0007669"/>
    <property type="project" value="InterPro"/>
</dbReference>
<dbReference type="PIRSF" id="PIRSF023956">
    <property type="entry name" value="Thiopurine_S-methyltransferase"/>
    <property type="match status" value="1"/>
</dbReference>
<dbReference type="EC" id="2.1.1.67" evidence="4 9"/>
<dbReference type="PROSITE" id="PS51585">
    <property type="entry name" value="SAM_MT_TPMT"/>
    <property type="match status" value="1"/>
</dbReference>
<dbReference type="InterPro" id="IPR022474">
    <property type="entry name" value="Thiopur_S-MeTfrase_Se/Te_detox"/>
</dbReference>
<comment type="subcellular location">
    <subcellularLocation>
        <location evidence="2 9">Cytoplasm</location>
    </subcellularLocation>
</comment>
<reference evidence="11" key="1">
    <citation type="submission" date="2016-10" db="EMBL/GenBank/DDBJ databases">
        <authorList>
            <person name="Varghese N."/>
            <person name="Submissions S."/>
        </authorList>
    </citation>
    <scope>NUCLEOTIDE SEQUENCE [LARGE SCALE GENOMIC DNA]</scope>
    <source>
        <strain evidence="11">BS3775</strain>
    </source>
</reference>
<dbReference type="NCBIfam" id="TIGR03840">
    <property type="entry name" value="TMPT_Se_Te"/>
    <property type="match status" value="1"/>
</dbReference>
<dbReference type="InterPro" id="IPR008854">
    <property type="entry name" value="TPMT"/>
</dbReference>
<evidence type="ECO:0000313" key="10">
    <source>
        <dbReference type="EMBL" id="SDQ23281.1"/>
    </source>
</evidence>
<feature type="binding site" evidence="9">
    <location>
        <position position="131"/>
    </location>
    <ligand>
        <name>S-adenosyl-L-methionine</name>
        <dbReference type="ChEBI" id="CHEBI:59789"/>
    </ligand>
</feature>
<dbReference type="GO" id="GO:0008119">
    <property type="term" value="F:thiopurine S-methyltransferase activity"/>
    <property type="evidence" value="ECO:0007669"/>
    <property type="project" value="UniProtKB-UniRule"/>
</dbReference>
<evidence type="ECO:0000256" key="8">
    <source>
        <dbReference type="ARBA" id="ARBA00022691"/>
    </source>
</evidence>
<dbReference type="GO" id="GO:0032259">
    <property type="term" value="P:methylation"/>
    <property type="evidence" value="ECO:0007669"/>
    <property type="project" value="UniProtKB-KW"/>
</dbReference>
<keyword evidence="8 9" id="KW-0949">S-adenosyl-L-methionine</keyword>
<evidence type="ECO:0000256" key="4">
    <source>
        <dbReference type="ARBA" id="ARBA00011905"/>
    </source>
</evidence>
<keyword evidence="7 9" id="KW-0808">Transferase</keyword>
<evidence type="ECO:0000256" key="9">
    <source>
        <dbReference type="HAMAP-Rule" id="MF_00812"/>
    </source>
</evidence>
<dbReference type="Proteomes" id="UP000199570">
    <property type="component" value="Unassembled WGS sequence"/>
</dbReference>
<keyword evidence="6 9" id="KW-0489">Methyltransferase</keyword>
<keyword evidence="5 9" id="KW-0963">Cytoplasm</keyword>
<evidence type="ECO:0000256" key="7">
    <source>
        <dbReference type="ARBA" id="ARBA00022679"/>
    </source>
</evidence>
<dbReference type="Pfam" id="PF05724">
    <property type="entry name" value="TPMT"/>
    <property type="match status" value="1"/>
</dbReference>
<dbReference type="FunFam" id="3.40.50.150:FF:000101">
    <property type="entry name" value="Thiopurine S-methyltransferase"/>
    <property type="match status" value="1"/>
</dbReference>
<organism evidence="10 11">
    <name type="scientific">Pseudomonas moorei</name>
    <dbReference type="NCBI Taxonomy" id="395599"/>
    <lineage>
        <taxon>Bacteria</taxon>
        <taxon>Pseudomonadati</taxon>
        <taxon>Pseudomonadota</taxon>
        <taxon>Gammaproteobacteria</taxon>
        <taxon>Pseudomonadales</taxon>
        <taxon>Pseudomonadaceae</taxon>
        <taxon>Pseudomonas</taxon>
    </lineage>
</organism>
<protein>
    <recommendedName>
        <fullName evidence="4 9">Thiopurine S-methyltransferase</fullName>
        <ecNumber evidence="4 9">2.1.1.67</ecNumber>
    </recommendedName>
    <alternativeName>
        <fullName evidence="9">Thiopurine methyltransferase</fullName>
    </alternativeName>
</protein>
<dbReference type="InterPro" id="IPR029063">
    <property type="entry name" value="SAM-dependent_MTases_sf"/>
</dbReference>
<dbReference type="GO" id="GO:0005737">
    <property type="term" value="C:cytoplasm"/>
    <property type="evidence" value="ECO:0007669"/>
    <property type="project" value="UniProtKB-SubCell"/>
</dbReference>
<evidence type="ECO:0000256" key="3">
    <source>
        <dbReference type="ARBA" id="ARBA00008145"/>
    </source>
</evidence>
<evidence type="ECO:0000313" key="11">
    <source>
        <dbReference type="Proteomes" id="UP000199570"/>
    </source>
</evidence>
<comment type="catalytic activity">
    <reaction evidence="1 9">
        <text>S-adenosyl-L-methionine + a thiopurine = S-adenosyl-L-homocysteine + a thiopurine S-methylether.</text>
        <dbReference type="EC" id="2.1.1.67"/>
    </reaction>
</comment>
<dbReference type="HAMAP" id="MF_00812">
    <property type="entry name" value="Thiopur_methtran"/>
    <property type="match status" value="1"/>
</dbReference>
<evidence type="ECO:0000256" key="6">
    <source>
        <dbReference type="ARBA" id="ARBA00022603"/>
    </source>
</evidence>
<proteinExistence type="inferred from homology"/>
<dbReference type="Gene3D" id="3.40.50.150">
    <property type="entry name" value="Vaccinia Virus protein VP39"/>
    <property type="match status" value="1"/>
</dbReference>
<evidence type="ECO:0000256" key="2">
    <source>
        <dbReference type="ARBA" id="ARBA00004496"/>
    </source>
</evidence>
<dbReference type="SUPFAM" id="SSF53335">
    <property type="entry name" value="S-adenosyl-L-methionine-dependent methyltransferases"/>
    <property type="match status" value="1"/>
</dbReference>
<gene>
    <name evidence="9" type="primary">tpm</name>
    <name evidence="10" type="ORF">SAMN04490195_1051</name>
</gene>
<comment type="similarity">
    <text evidence="3 9">Belongs to the class I-like SAM-binding methyltransferase superfamily. TPMT family.</text>
</comment>
<dbReference type="NCBIfam" id="NF009732">
    <property type="entry name" value="PRK13255.1"/>
    <property type="match status" value="1"/>
</dbReference>
<feature type="binding site" evidence="9">
    <location>
        <position position="53"/>
    </location>
    <ligand>
        <name>S-adenosyl-L-methionine</name>
        <dbReference type="ChEBI" id="CHEBI:59789"/>
    </ligand>
</feature>
<dbReference type="AlphaFoldDB" id="A0A1H0Z7Z0"/>
<dbReference type="InterPro" id="IPR025835">
    <property type="entry name" value="Thiopurine_S-MeTrfase"/>
</dbReference>
<accession>A0A1H0Z7Z0</accession>